<protein>
    <submittedName>
        <fullName evidence="2">Tad domain-containing protein</fullName>
    </submittedName>
</protein>
<dbReference type="Proteomes" id="UP001154312">
    <property type="component" value="Unassembled WGS sequence"/>
</dbReference>
<accession>A0A9X4JWJ8</accession>
<keyword evidence="3" id="KW-1185">Reference proteome</keyword>
<keyword evidence="1" id="KW-1133">Transmembrane helix</keyword>
<evidence type="ECO:0000256" key="1">
    <source>
        <dbReference type="SAM" id="Phobius"/>
    </source>
</evidence>
<proteinExistence type="predicted"/>
<reference evidence="2" key="1">
    <citation type="submission" date="2022-02" db="EMBL/GenBank/DDBJ databases">
        <authorList>
            <person name="Leng L."/>
        </authorList>
    </citation>
    <scope>NUCLEOTIDE SEQUENCE</scope>
    <source>
        <strain evidence="2">JI</strain>
    </source>
</reference>
<sequence>MFKNILSDERGSILPIMAVVIVILIGVSAVAVDYTRRAAASEKLKTAGESAAVAGALSATRYVRLSIDPGSYRTCCGVETCSPCCVDCGDVIIREGTEKELIENNGYKKYCCSCGCGPVKIINRWVEYEGNNAELAAEMFFNANKPKEMSADQGGASSITKITTYQDRKSPYYPSVVVETTGKVKTLFMSFLNTMAPGVDFSYLNSKKCSQGLTYYYDLNGKWHRTAEDPCN</sequence>
<dbReference type="AlphaFoldDB" id="A0A9X4JWJ8"/>
<evidence type="ECO:0000313" key="2">
    <source>
        <dbReference type="EMBL" id="MDF9409492.1"/>
    </source>
</evidence>
<evidence type="ECO:0000313" key="3">
    <source>
        <dbReference type="Proteomes" id="UP001154312"/>
    </source>
</evidence>
<name>A0A9X4JWJ8_9FIRM</name>
<organism evidence="2 3">
    <name type="scientific">Pelotomaculum isophthalicicum JI</name>
    <dbReference type="NCBI Taxonomy" id="947010"/>
    <lineage>
        <taxon>Bacteria</taxon>
        <taxon>Bacillati</taxon>
        <taxon>Bacillota</taxon>
        <taxon>Clostridia</taxon>
        <taxon>Eubacteriales</taxon>
        <taxon>Desulfotomaculaceae</taxon>
        <taxon>Pelotomaculum</taxon>
    </lineage>
</organism>
<dbReference type="RefSeq" id="WP_277444961.1">
    <property type="nucleotide sequence ID" value="NZ_JAKOAV010000032.1"/>
</dbReference>
<dbReference type="EMBL" id="JAKOAV010000032">
    <property type="protein sequence ID" value="MDF9409492.1"/>
    <property type="molecule type" value="Genomic_DNA"/>
</dbReference>
<feature type="transmembrane region" description="Helical" evidence="1">
    <location>
        <begin position="12"/>
        <end position="35"/>
    </location>
</feature>
<keyword evidence="1" id="KW-0812">Transmembrane</keyword>
<gene>
    <name evidence="2" type="ORF">L7E55_14195</name>
</gene>
<keyword evidence="1" id="KW-0472">Membrane</keyword>
<comment type="caution">
    <text evidence="2">The sequence shown here is derived from an EMBL/GenBank/DDBJ whole genome shotgun (WGS) entry which is preliminary data.</text>
</comment>